<evidence type="ECO:0000313" key="3">
    <source>
        <dbReference type="Proteomes" id="UP001497644"/>
    </source>
</evidence>
<dbReference type="AlphaFoldDB" id="A0AAV2PAS0"/>
<name>A0AAV2PAS0_9HYME</name>
<organism evidence="2 3">
    <name type="scientific">Lasius platythorax</name>
    <dbReference type="NCBI Taxonomy" id="488582"/>
    <lineage>
        <taxon>Eukaryota</taxon>
        <taxon>Metazoa</taxon>
        <taxon>Ecdysozoa</taxon>
        <taxon>Arthropoda</taxon>
        <taxon>Hexapoda</taxon>
        <taxon>Insecta</taxon>
        <taxon>Pterygota</taxon>
        <taxon>Neoptera</taxon>
        <taxon>Endopterygota</taxon>
        <taxon>Hymenoptera</taxon>
        <taxon>Apocrita</taxon>
        <taxon>Aculeata</taxon>
        <taxon>Formicoidea</taxon>
        <taxon>Formicidae</taxon>
        <taxon>Formicinae</taxon>
        <taxon>Lasius</taxon>
        <taxon>Lasius</taxon>
    </lineage>
</organism>
<feature type="compositionally biased region" description="Basic and acidic residues" evidence="1">
    <location>
        <begin position="11"/>
        <end position="27"/>
    </location>
</feature>
<keyword evidence="3" id="KW-1185">Reference proteome</keyword>
<protein>
    <submittedName>
        <fullName evidence="2">Uncharacterized protein</fullName>
    </submittedName>
</protein>
<reference evidence="2" key="1">
    <citation type="submission" date="2024-04" db="EMBL/GenBank/DDBJ databases">
        <authorList>
            <consortium name="Molecular Ecology Group"/>
        </authorList>
    </citation>
    <scope>NUCLEOTIDE SEQUENCE</scope>
</reference>
<dbReference type="EMBL" id="OZ034831">
    <property type="protein sequence ID" value="CAL1688215.1"/>
    <property type="molecule type" value="Genomic_DNA"/>
</dbReference>
<feature type="region of interest" description="Disordered" evidence="1">
    <location>
        <begin position="1"/>
        <end position="33"/>
    </location>
</feature>
<proteinExistence type="predicted"/>
<gene>
    <name evidence="2" type="ORF">LPLAT_LOCUS13328</name>
</gene>
<sequence length="94" mass="10689">MRRPDGGSPGDEERAFGPVVEKDDPGLRGRRTNRGYRRGRWCRRIKRRMLRCRQIDIDIGSLSRAAGQRVIVLVHDRGTPPDGVECKHIVGTLQ</sequence>
<evidence type="ECO:0000256" key="1">
    <source>
        <dbReference type="SAM" id="MobiDB-lite"/>
    </source>
</evidence>
<dbReference type="Proteomes" id="UP001497644">
    <property type="component" value="Chromosome 8"/>
</dbReference>
<accession>A0AAV2PAS0</accession>
<evidence type="ECO:0000313" key="2">
    <source>
        <dbReference type="EMBL" id="CAL1688215.1"/>
    </source>
</evidence>